<evidence type="ECO:0000313" key="3">
    <source>
        <dbReference type="Proteomes" id="UP000287651"/>
    </source>
</evidence>
<feature type="region of interest" description="Disordered" evidence="1">
    <location>
        <begin position="1"/>
        <end position="24"/>
    </location>
</feature>
<protein>
    <submittedName>
        <fullName evidence="2">Uncharacterized protein</fullName>
    </submittedName>
</protein>
<gene>
    <name evidence="2" type="ORF">B296_00016955</name>
</gene>
<evidence type="ECO:0000256" key="1">
    <source>
        <dbReference type="SAM" id="MobiDB-lite"/>
    </source>
</evidence>
<organism evidence="2 3">
    <name type="scientific">Ensete ventricosum</name>
    <name type="common">Abyssinian banana</name>
    <name type="synonym">Musa ensete</name>
    <dbReference type="NCBI Taxonomy" id="4639"/>
    <lineage>
        <taxon>Eukaryota</taxon>
        <taxon>Viridiplantae</taxon>
        <taxon>Streptophyta</taxon>
        <taxon>Embryophyta</taxon>
        <taxon>Tracheophyta</taxon>
        <taxon>Spermatophyta</taxon>
        <taxon>Magnoliopsida</taxon>
        <taxon>Liliopsida</taxon>
        <taxon>Zingiberales</taxon>
        <taxon>Musaceae</taxon>
        <taxon>Ensete</taxon>
    </lineage>
</organism>
<accession>A0A426XHC9</accession>
<reference evidence="2 3" key="1">
    <citation type="journal article" date="2014" name="Agronomy (Basel)">
        <title>A Draft Genome Sequence for Ensete ventricosum, the Drought-Tolerant Tree Against Hunger.</title>
        <authorList>
            <person name="Harrison J."/>
            <person name="Moore K.A."/>
            <person name="Paszkiewicz K."/>
            <person name="Jones T."/>
            <person name="Grant M."/>
            <person name="Ambacheew D."/>
            <person name="Muzemil S."/>
            <person name="Studholme D.J."/>
        </authorList>
    </citation>
    <scope>NUCLEOTIDE SEQUENCE [LARGE SCALE GENOMIC DNA]</scope>
</reference>
<comment type="caution">
    <text evidence="2">The sequence shown here is derived from an EMBL/GenBank/DDBJ whole genome shotgun (WGS) entry which is preliminary data.</text>
</comment>
<evidence type="ECO:0000313" key="2">
    <source>
        <dbReference type="EMBL" id="RRT38864.1"/>
    </source>
</evidence>
<dbReference type="Proteomes" id="UP000287651">
    <property type="component" value="Unassembled WGS sequence"/>
</dbReference>
<sequence length="78" mass="8408">MARPLAGVANHGQAGYKGSQLRPRLIARERHDARKRSPTGAAARKWPPVEAVARKRSLVGAAIAGSVTPPELYRIREG</sequence>
<dbReference type="AlphaFoldDB" id="A0A426XHC9"/>
<proteinExistence type="predicted"/>
<name>A0A426XHC9_ENSVE</name>
<dbReference type="EMBL" id="AMZH03020774">
    <property type="protein sequence ID" value="RRT38864.1"/>
    <property type="molecule type" value="Genomic_DNA"/>
</dbReference>